<evidence type="ECO:0000313" key="4">
    <source>
        <dbReference type="Proteomes" id="UP000054166"/>
    </source>
</evidence>
<reference evidence="2" key="3">
    <citation type="submission" date="2015-02" db="EMBL/GenBank/DDBJ databases">
        <title>Evolutionary Origins and Diversification of the Mycorrhizal Mutualists.</title>
        <authorList>
            <consortium name="DOE Joint Genome Institute"/>
            <consortium name="Mycorrhizal Genomics Consortium"/>
            <person name="Kohler A."/>
            <person name="Kuo A."/>
            <person name="Nagy L.G."/>
            <person name="Floudas D."/>
            <person name="Copeland A."/>
            <person name="Barry K.W."/>
            <person name="Cichocki N."/>
            <person name="Veneault-Fourrey C."/>
            <person name="LaButti K."/>
            <person name="Lindquist E.A."/>
            <person name="Lipzen A."/>
            <person name="Lundell T."/>
            <person name="Morin E."/>
            <person name="Murat C."/>
            <person name="Riley R."/>
            <person name="Ohm R."/>
            <person name="Sun H."/>
            <person name="Tunlid A."/>
            <person name="Henrissat B."/>
            <person name="Grigoriev I.V."/>
            <person name="Hibbett D.S."/>
            <person name="Martin F."/>
        </authorList>
    </citation>
    <scope>NUCLEOTIDE SEQUENCE</scope>
    <source>
        <strain evidence="2 4">F 1598</strain>
    </source>
</reference>
<protein>
    <submittedName>
        <fullName evidence="2">Uncharacterized protein</fullName>
    </submittedName>
</protein>
<organism evidence="2 4">
    <name type="scientific">Piloderma croceum (strain F 1598)</name>
    <dbReference type="NCBI Taxonomy" id="765440"/>
    <lineage>
        <taxon>Eukaryota</taxon>
        <taxon>Fungi</taxon>
        <taxon>Dikarya</taxon>
        <taxon>Basidiomycota</taxon>
        <taxon>Agaricomycotina</taxon>
        <taxon>Agaricomycetes</taxon>
        <taxon>Agaricomycetidae</taxon>
        <taxon>Atheliales</taxon>
        <taxon>Atheliaceae</taxon>
        <taxon>Piloderma</taxon>
    </lineage>
</organism>
<dbReference type="EMBL" id="KN833062">
    <property type="protein sequence ID" value="KIM74358.1"/>
    <property type="molecule type" value="Genomic_DNA"/>
</dbReference>
<name>A0A0C3B6H7_PILCF</name>
<evidence type="ECO:0000256" key="1">
    <source>
        <dbReference type="SAM" id="MobiDB-lite"/>
    </source>
</evidence>
<evidence type="ECO:0000313" key="2">
    <source>
        <dbReference type="EMBL" id="KIM72932.1"/>
    </source>
</evidence>
<proteinExistence type="predicted"/>
<keyword evidence="4" id="KW-1185">Reference proteome</keyword>
<dbReference type="HOGENOM" id="CLU_042083_0_0_1"/>
<dbReference type="OrthoDB" id="2804396at2759"/>
<reference evidence="4" key="2">
    <citation type="submission" date="2015-01" db="EMBL/GenBank/DDBJ databases">
        <title>Evolutionary Origins and Diversification of the Mycorrhizal Mutualists.</title>
        <authorList>
            <consortium name="DOE Joint Genome Institute"/>
            <consortium name="Mycorrhizal Genomics Consortium"/>
            <person name="Kohler A."/>
            <person name="Kuo A."/>
            <person name="Nagy L.G."/>
            <person name="Floudas D."/>
            <person name="Copeland A."/>
            <person name="Barry K.W."/>
            <person name="Cichocki N."/>
            <person name="Veneault-Fourrey C."/>
            <person name="LaButti K."/>
            <person name="Lindquist E.A."/>
            <person name="Lipzen A."/>
            <person name="Lundell T."/>
            <person name="Morin E."/>
            <person name="Murat C."/>
            <person name="Riley R."/>
            <person name="Ohm R."/>
            <person name="Sun H."/>
            <person name="Tunlid A."/>
            <person name="Henrissat B."/>
            <person name="Grigoriev I.V."/>
            <person name="Hibbett D.S."/>
            <person name="Martin F."/>
        </authorList>
    </citation>
    <scope>NUCLEOTIDE SEQUENCE [LARGE SCALE GENOMIC DNA]</scope>
    <source>
        <strain evidence="4">F 1598</strain>
    </source>
</reference>
<reference evidence="2 4" key="1">
    <citation type="submission" date="2014-04" db="EMBL/GenBank/DDBJ databases">
        <authorList>
            <consortium name="DOE Joint Genome Institute"/>
            <person name="Kuo A."/>
            <person name="Tarkka M."/>
            <person name="Buscot F."/>
            <person name="Kohler A."/>
            <person name="Nagy L.G."/>
            <person name="Floudas D."/>
            <person name="Copeland A."/>
            <person name="Barry K.W."/>
            <person name="Cichocki N."/>
            <person name="Veneault-Fourrey C."/>
            <person name="LaButti K."/>
            <person name="Lindquist E.A."/>
            <person name="Lipzen A."/>
            <person name="Lundell T."/>
            <person name="Morin E."/>
            <person name="Murat C."/>
            <person name="Sun H."/>
            <person name="Tunlid A."/>
            <person name="Henrissat B."/>
            <person name="Grigoriev I.V."/>
            <person name="Hibbett D.S."/>
            <person name="Martin F."/>
            <person name="Nordberg H.P."/>
            <person name="Cantor M.N."/>
            <person name="Hua S.X."/>
        </authorList>
    </citation>
    <scope>NUCLEOTIDE SEQUENCE [LARGE SCALE GENOMIC DNA]</scope>
    <source>
        <strain evidence="2 4">F 1598</strain>
    </source>
</reference>
<feature type="region of interest" description="Disordered" evidence="1">
    <location>
        <begin position="288"/>
        <end position="316"/>
    </location>
</feature>
<accession>A0A0C3B6H7</accession>
<evidence type="ECO:0000313" key="3">
    <source>
        <dbReference type="EMBL" id="KIM74358.1"/>
    </source>
</evidence>
<sequence>MSSSTHTYDLKATKSLRVALGGYPKLASLPTGLSNKSRLKSQTDAADRAFLREGMSQDGSHREQIDGFHPLRNSFRLATQTKAERVTWVNSLKQDMYDAATAIDRLTGGVTVIVQTDADTPSALINRGENCYADVYFTPRWMHDMSAQLQGPLSELVNRFIYEVQVPVVARRRVIMEETFGIYHPANTNVLNYDHIPLSLVPDSMITQGRVMSLWRGRPKASTTTTVAVRTTDAADNTAAAAVPPNLATPSRSTKSNQPILSPESDTAWFASPEVAFAVDLVSAKHMQKNKGKEDKGTPLSALRTPMTPSRTTASRASQLVRFAAQPAQPGQTLTGSSNDLMAIDLSDSDGEDSLSKPLPISALRLHARPNPFTAQQLDAHAQQMALVTAFSTAAPTLITLPTLPSNANPASEGDNHEIVATSPSSVSSLGVSTLAESPPLLAPLTPSSYGGFNPIVPPGPYSEHWLFEHGWPMQWANVLRTVAEEHTCGKWVHVLVEEYGVGHVAAEAIRDCIMADYEHNRLNLST</sequence>
<gene>
    <name evidence="2" type="ORF">PILCRDRAFT_15668</name>
    <name evidence="3" type="ORF">PILCRDRAFT_92644</name>
</gene>
<dbReference type="Proteomes" id="UP000054166">
    <property type="component" value="Unassembled WGS sequence"/>
</dbReference>
<feature type="compositionally biased region" description="Polar residues" evidence="1">
    <location>
        <begin position="307"/>
        <end position="316"/>
    </location>
</feature>
<dbReference type="AlphaFoldDB" id="A0A0C3B6H7"/>
<dbReference type="EMBL" id="KN833100">
    <property type="protein sequence ID" value="KIM72932.1"/>
    <property type="molecule type" value="Genomic_DNA"/>
</dbReference>